<dbReference type="InterPro" id="IPR036047">
    <property type="entry name" value="F-box-like_dom_sf"/>
</dbReference>
<dbReference type="Proteomes" id="UP000799537">
    <property type="component" value="Unassembled WGS sequence"/>
</dbReference>
<proteinExistence type="predicted"/>
<dbReference type="SUPFAM" id="SSF81383">
    <property type="entry name" value="F-box domain"/>
    <property type="match status" value="1"/>
</dbReference>
<protein>
    <recommendedName>
        <fullName evidence="2">F-box domain-containing protein</fullName>
    </recommendedName>
</protein>
<sequence length="312" mass="35014">MSSTRERRLSDTDRVTSALRRLSISDNDRSPSNSERHTSAEQAKPASSRPLKQHQCTSEECAALTLFDTTELLEIVLDFLDTDSVLHLRRTSRKWNDTVRGSPTLRLHTFVHPQWDRLAADFQLLDLKLSGFSVDPGDDLELGKWIHVSMSNAVARRICPDVSFGRRVRSRSIFEGMRGGLGRRRWKKSEDSWPAKAPTAEEQHGFLKYETLQVMQPPILGMQAYLIDPTPFAGPSQATQEPPEPVACAKLHCDAGITLGFLAETTQSLLMDTKNSSNPDSRTVLYKAIVSFTTPNSTTRRRGTARSVTRFD</sequence>
<evidence type="ECO:0000313" key="4">
    <source>
        <dbReference type="Proteomes" id="UP000799537"/>
    </source>
</evidence>
<dbReference type="EMBL" id="ML993640">
    <property type="protein sequence ID" value="KAF2159238.1"/>
    <property type="molecule type" value="Genomic_DNA"/>
</dbReference>
<feature type="compositionally biased region" description="Basic and acidic residues" evidence="1">
    <location>
        <begin position="26"/>
        <end position="39"/>
    </location>
</feature>
<dbReference type="AlphaFoldDB" id="A0A6A6BYU8"/>
<gene>
    <name evidence="3" type="ORF">M409DRAFT_30244</name>
</gene>
<organism evidence="3 4">
    <name type="scientific">Zasmidium cellare ATCC 36951</name>
    <dbReference type="NCBI Taxonomy" id="1080233"/>
    <lineage>
        <taxon>Eukaryota</taxon>
        <taxon>Fungi</taxon>
        <taxon>Dikarya</taxon>
        <taxon>Ascomycota</taxon>
        <taxon>Pezizomycotina</taxon>
        <taxon>Dothideomycetes</taxon>
        <taxon>Dothideomycetidae</taxon>
        <taxon>Mycosphaerellales</taxon>
        <taxon>Mycosphaerellaceae</taxon>
        <taxon>Zasmidium</taxon>
    </lineage>
</organism>
<dbReference type="OrthoDB" id="3641288at2759"/>
<accession>A0A6A6BYU8</accession>
<evidence type="ECO:0000259" key="2">
    <source>
        <dbReference type="Pfam" id="PF00646"/>
    </source>
</evidence>
<dbReference type="CDD" id="cd09917">
    <property type="entry name" value="F-box_SF"/>
    <property type="match status" value="1"/>
</dbReference>
<name>A0A6A6BYU8_ZASCE</name>
<dbReference type="InterPro" id="IPR001810">
    <property type="entry name" value="F-box_dom"/>
</dbReference>
<evidence type="ECO:0000313" key="3">
    <source>
        <dbReference type="EMBL" id="KAF2159238.1"/>
    </source>
</evidence>
<evidence type="ECO:0000256" key="1">
    <source>
        <dbReference type="SAM" id="MobiDB-lite"/>
    </source>
</evidence>
<reference evidence="3" key="1">
    <citation type="journal article" date="2020" name="Stud. Mycol.">
        <title>101 Dothideomycetes genomes: a test case for predicting lifestyles and emergence of pathogens.</title>
        <authorList>
            <person name="Haridas S."/>
            <person name="Albert R."/>
            <person name="Binder M."/>
            <person name="Bloem J."/>
            <person name="Labutti K."/>
            <person name="Salamov A."/>
            <person name="Andreopoulos B."/>
            <person name="Baker S."/>
            <person name="Barry K."/>
            <person name="Bills G."/>
            <person name="Bluhm B."/>
            <person name="Cannon C."/>
            <person name="Castanera R."/>
            <person name="Culley D."/>
            <person name="Daum C."/>
            <person name="Ezra D."/>
            <person name="Gonzalez J."/>
            <person name="Henrissat B."/>
            <person name="Kuo A."/>
            <person name="Liang C."/>
            <person name="Lipzen A."/>
            <person name="Lutzoni F."/>
            <person name="Magnuson J."/>
            <person name="Mondo S."/>
            <person name="Nolan M."/>
            <person name="Ohm R."/>
            <person name="Pangilinan J."/>
            <person name="Park H.-J."/>
            <person name="Ramirez L."/>
            <person name="Alfaro M."/>
            <person name="Sun H."/>
            <person name="Tritt A."/>
            <person name="Yoshinaga Y."/>
            <person name="Zwiers L.-H."/>
            <person name="Turgeon B."/>
            <person name="Goodwin S."/>
            <person name="Spatafora J."/>
            <person name="Crous P."/>
            <person name="Grigoriev I."/>
        </authorList>
    </citation>
    <scope>NUCLEOTIDE SEQUENCE</scope>
    <source>
        <strain evidence="3">ATCC 36951</strain>
    </source>
</reference>
<feature type="region of interest" description="Disordered" evidence="1">
    <location>
        <begin position="1"/>
        <end position="54"/>
    </location>
</feature>
<dbReference type="Pfam" id="PF00646">
    <property type="entry name" value="F-box"/>
    <property type="match status" value="1"/>
</dbReference>
<keyword evidence="4" id="KW-1185">Reference proteome</keyword>
<dbReference type="RefSeq" id="XP_033660127.1">
    <property type="nucleotide sequence ID" value="XM_033809830.1"/>
</dbReference>
<feature type="domain" description="F-box" evidence="2">
    <location>
        <begin position="71"/>
        <end position="103"/>
    </location>
</feature>
<feature type="compositionally biased region" description="Basic and acidic residues" evidence="1">
    <location>
        <begin position="1"/>
        <end position="14"/>
    </location>
</feature>
<dbReference type="GeneID" id="54563102"/>